<keyword evidence="1" id="KW-0812">Transmembrane</keyword>
<protein>
    <recommendedName>
        <fullName evidence="4">DUF4307 domain-containing protein</fullName>
    </recommendedName>
</protein>
<evidence type="ECO:0008006" key="4">
    <source>
        <dbReference type="Google" id="ProtNLM"/>
    </source>
</evidence>
<evidence type="ECO:0000313" key="3">
    <source>
        <dbReference type="Proteomes" id="UP000616114"/>
    </source>
</evidence>
<evidence type="ECO:0000313" key="2">
    <source>
        <dbReference type="EMBL" id="GGA09472.1"/>
    </source>
</evidence>
<gene>
    <name evidence="2" type="ORF">GCM10011333_10300</name>
</gene>
<keyword evidence="3" id="KW-1185">Reference proteome</keyword>
<sequence length="134" mass="14424">MSTHAPADLQASRYGRKSSGRRGIRYGIPAALAAVAVGVAAWWAFAPSDSPGTPQIIRYSALDAAHASALVEIAPDRQRDTVCGFIARSNFQADVGYYEVRVPATEAAAPQRHEIVIRTIEPPTAVVADECWFE</sequence>
<dbReference type="RefSeq" id="WP_188549872.1">
    <property type="nucleotide sequence ID" value="NZ_BMFY01000004.1"/>
</dbReference>
<dbReference type="Proteomes" id="UP000616114">
    <property type="component" value="Unassembled WGS sequence"/>
</dbReference>
<reference evidence="2" key="2">
    <citation type="submission" date="2020-09" db="EMBL/GenBank/DDBJ databases">
        <authorList>
            <person name="Sun Q."/>
            <person name="Zhou Y."/>
        </authorList>
    </citation>
    <scope>NUCLEOTIDE SEQUENCE</scope>
    <source>
        <strain evidence="2">CGMCC 1.12785</strain>
    </source>
</reference>
<keyword evidence="1" id="KW-0472">Membrane</keyword>
<keyword evidence="1" id="KW-1133">Transmembrane helix</keyword>
<evidence type="ECO:0000256" key="1">
    <source>
        <dbReference type="SAM" id="Phobius"/>
    </source>
</evidence>
<name>A0A8J2TWW0_9MICO</name>
<proteinExistence type="predicted"/>
<dbReference type="AlphaFoldDB" id="A0A8J2TWW0"/>
<feature type="transmembrane region" description="Helical" evidence="1">
    <location>
        <begin position="26"/>
        <end position="45"/>
    </location>
</feature>
<dbReference type="Pfam" id="PF14155">
    <property type="entry name" value="DUF4307"/>
    <property type="match status" value="1"/>
</dbReference>
<dbReference type="InterPro" id="IPR025443">
    <property type="entry name" value="DUF4307"/>
</dbReference>
<organism evidence="2 3">
    <name type="scientific">Sediminivirga luteola</name>
    <dbReference type="NCBI Taxonomy" id="1774748"/>
    <lineage>
        <taxon>Bacteria</taxon>
        <taxon>Bacillati</taxon>
        <taxon>Actinomycetota</taxon>
        <taxon>Actinomycetes</taxon>
        <taxon>Micrococcales</taxon>
        <taxon>Brevibacteriaceae</taxon>
        <taxon>Sediminivirga</taxon>
    </lineage>
</organism>
<reference evidence="2" key="1">
    <citation type="journal article" date="2014" name="Int. J. Syst. Evol. Microbiol.">
        <title>Complete genome sequence of Corynebacterium casei LMG S-19264T (=DSM 44701T), isolated from a smear-ripened cheese.</title>
        <authorList>
            <consortium name="US DOE Joint Genome Institute (JGI-PGF)"/>
            <person name="Walter F."/>
            <person name="Albersmeier A."/>
            <person name="Kalinowski J."/>
            <person name="Ruckert C."/>
        </authorList>
    </citation>
    <scope>NUCLEOTIDE SEQUENCE</scope>
    <source>
        <strain evidence="2">CGMCC 1.12785</strain>
    </source>
</reference>
<dbReference type="EMBL" id="BMFY01000004">
    <property type="protein sequence ID" value="GGA09472.1"/>
    <property type="molecule type" value="Genomic_DNA"/>
</dbReference>
<comment type="caution">
    <text evidence="2">The sequence shown here is derived from an EMBL/GenBank/DDBJ whole genome shotgun (WGS) entry which is preliminary data.</text>
</comment>
<accession>A0A8J2TWW0</accession>